<keyword evidence="1" id="KW-0732">Signal</keyword>
<feature type="signal peptide" evidence="1">
    <location>
        <begin position="1"/>
        <end position="19"/>
    </location>
</feature>
<reference evidence="2 3" key="1">
    <citation type="submission" date="2017-12" db="EMBL/GenBank/DDBJ databases">
        <title>Genome sequence of the active heterotrophic nitrifier-denitrifier, Cupriavidus pauculus UM1.</title>
        <authorList>
            <person name="Putonti C."/>
            <person name="Castignetti D."/>
        </authorList>
    </citation>
    <scope>NUCLEOTIDE SEQUENCE [LARGE SCALE GENOMIC DNA]</scope>
    <source>
        <strain evidence="2 3">UM1</strain>
    </source>
</reference>
<dbReference type="AlphaFoldDB" id="A0A2N5C4X2"/>
<gene>
    <name evidence="2" type="ORF">CYJ10_28500</name>
</gene>
<name>A0A2N5C4X2_9BURK</name>
<evidence type="ECO:0000256" key="1">
    <source>
        <dbReference type="SAM" id="SignalP"/>
    </source>
</evidence>
<organism evidence="2 3">
    <name type="scientific">Cupriavidus pauculus</name>
    <dbReference type="NCBI Taxonomy" id="82633"/>
    <lineage>
        <taxon>Bacteria</taxon>
        <taxon>Pseudomonadati</taxon>
        <taxon>Pseudomonadota</taxon>
        <taxon>Betaproteobacteria</taxon>
        <taxon>Burkholderiales</taxon>
        <taxon>Burkholderiaceae</taxon>
        <taxon>Cupriavidus</taxon>
    </lineage>
</organism>
<sequence>MFFRPARLVPLLLCLGLGACMTRPMQPPPPLFQNWTKPGASQQVVRNALLACGFADAAQVTSVEMATNDYARSELCMLDRGFTYTGQSIVCAHAPELPACAHVPRGKTFGTGADFDPALLDRRPKLPPAYSEWSRPDTDIEGVKWAMTACGYTTLIRPVDFMKLNDIAAAQLCMIDQQFRFARPPSSLLCKNPPALPACRDRKIDLKTCCGPIKTAGEP</sequence>
<dbReference type="PROSITE" id="PS51257">
    <property type="entry name" value="PROKAR_LIPOPROTEIN"/>
    <property type="match status" value="1"/>
</dbReference>
<dbReference type="EMBL" id="PJRP01000019">
    <property type="protein sequence ID" value="PLP97258.1"/>
    <property type="molecule type" value="Genomic_DNA"/>
</dbReference>
<feature type="chain" id="PRO_5014639463" description="Lipoprotein" evidence="1">
    <location>
        <begin position="20"/>
        <end position="219"/>
    </location>
</feature>
<evidence type="ECO:0008006" key="4">
    <source>
        <dbReference type="Google" id="ProtNLM"/>
    </source>
</evidence>
<evidence type="ECO:0000313" key="2">
    <source>
        <dbReference type="EMBL" id="PLP97258.1"/>
    </source>
</evidence>
<comment type="caution">
    <text evidence="2">The sequence shown here is derived from an EMBL/GenBank/DDBJ whole genome shotgun (WGS) entry which is preliminary data.</text>
</comment>
<dbReference type="OrthoDB" id="8962059at2"/>
<accession>A0A2N5C4X2</accession>
<dbReference type="Proteomes" id="UP000234341">
    <property type="component" value="Unassembled WGS sequence"/>
</dbReference>
<proteinExistence type="predicted"/>
<evidence type="ECO:0000313" key="3">
    <source>
        <dbReference type="Proteomes" id="UP000234341"/>
    </source>
</evidence>
<protein>
    <recommendedName>
        <fullName evidence="4">Lipoprotein</fullName>
    </recommendedName>
</protein>